<dbReference type="AlphaFoldDB" id="A0A437MF11"/>
<accession>A0A437MF11</accession>
<organism evidence="1 2">
    <name type="scientific">Rhodovarius crocodyli</name>
    <dbReference type="NCBI Taxonomy" id="1979269"/>
    <lineage>
        <taxon>Bacteria</taxon>
        <taxon>Pseudomonadati</taxon>
        <taxon>Pseudomonadota</taxon>
        <taxon>Alphaproteobacteria</taxon>
        <taxon>Acetobacterales</taxon>
        <taxon>Roseomonadaceae</taxon>
        <taxon>Rhodovarius</taxon>
    </lineage>
</organism>
<dbReference type="OrthoDB" id="8420636at2"/>
<evidence type="ECO:0000313" key="2">
    <source>
        <dbReference type="Proteomes" id="UP000282957"/>
    </source>
</evidence>
<reference evidence="1 2" key="1">
    <citation type="submission" date="2019-01" db="EMBL/GenBank/DDBJ databases">
        <authorList>
            <person name="Chen W.-M."/>
        </authorList>
    </citation>
    <scope>NUCLEOTIDE SEQUENCE [LARGE SCALE GENOMIC DNA]</scope>
    <source>
        <strain evidence="1 2">CCP-6</strain>
    </source>
</reference>
<dbReference type="EMBL" id="SACL01000004">
    <property type="protein sequence ID" value="RVT96244.1"/>
    <property type="molecule type" value="Genomic_DNA"/>
</dbReference>
<comment type="caution">
    <text evidence="1">The sequence shown here is derived from an EMBL/GenBank/DDBJ whole genome shotgun (WGS) entry which is preliminary data.</text>
</comment>
<dbReference type="RefSeq" id="WP_127788177.1">
    <property type="nucleotide sequence ID" value="NZ_SACL01000004.1"/>
</dbReference>
<keyword evidence="2" id="KW-1185">Reference proteome</keyword>
<sequence length="137" mass="15635">MFDLNKLDTLTASEEGRWWHPINPKTGAQMKLPDGQTFGFLLVGAAADIFRDSVRRATEARLLIEQSNARVSTEQEDKLMAEHMARCTKAWPPMMVDGVEFPCTYDNAVKLWSDPRFAWLRPGARAFMQSDAHFFPE</sequence>
<evidence type="ECO:0000313" key="1">
    <source>
        <dbReference type="EMBL" id="RVT96244.1"/>
    </source>
</evidence>
<proteinExistence type="predicted"/>
<name>A0A437MF11_9PROT</name>
<protein>
    <submittedName>
        <fullName evidence="1">Uncharacterized protein</fullName>
    </submittedName>
</protein>
<dbReference type="Proteomes" id="UP000282957">
    <property type="component" value="Unassembled WGS sequence"/>
</dbReference>
<gene>
    <name evidence="1" type="ORF">EOD42_14120</name>
</gene>